<reference evidence="3" key="1">
    <citation type="submission" date="2021-01" db="EMBL/GenBank/DDBJ databases">
        <authorList>
            <consortium name="Genoscope - CEA"/>
            <person name="William W."/>
        </authorList>
    </citation>
    <scope>NUCLEOTIDE SEQUENCE</scope>
</reference>
<dbReference type="OrthoDB" id="300391at2759"/>
<keyword evidence="4" id="KW-1185">Reference proteome</keyword>
<evidence type="ECO:0000256" key="1">
    <source>
        <dbReference type="SAM" id="Phobius"/>
    </source>
</evidence>
<keyword evidence="1" id="KW-0472">Membrane</keyword>
<feature type="transmembrane region" description="Helical" evidence="1">
    <location>
        <begin position="198"/>
        <end position="219"/>
    </location>
</feature>
<evidence type="ECO:0000313" key="3">
    <source>
        <dbReference type="EMBL" id="CAD8164081.1"/>
    </source>
</evidence>
<keyword evidence="1" id="KW-1133">Transmembrane helix</keyword>
<protein>
    <recommendedName>
        <fullName evidence="5">Transmembrane protein</fullName>
    </recommendedName>
</protein>
<dbReference type="OMA" id="QVEYKFT"/>
<organism evidence="3 4">
    <name type="scientific">Paramecium octaurelia</name>
    <dbReference type="NCBI Taxonomy" id="43137"/>
    <lineage>
        <taxon>Eukaryota</taxon>
        <taxon>Sar</taxon>
        <taxon>Alveolata</taxon>
        <taxon>Ciliophora</taxon>
        <taxon>Intramacronucleata</taxon>
        <taxon>Oligohymenophorea</taxon>
        <taxon>Peniculida</taxon>
        <taxon>Parameciidae</taxon>
        <taxon>Paramecium</taxon>
    </lineage>
</organism>
<comment type="caution">
    <text evidence="3">The sequence shown here is derived from an EMBL/GenBank/DDBJ whole genome shotgun (WGS) entry which is preliminary data.</text>
</comment>
<keyword evidence="2" id="KW-0732">Signal</keyword>
<dbReference type="Proteomes" id="UP000683925">
    <property type="component" value="Unassembled WGS sequence"/>
</dbReference>
<dbReference type="EMBL" id="CAJJDP010000044">
    <property type="protein sequence ID" value="CAD8164081.1"/>
    <property type="molecule type" value="Genomic_DNA"/>
</dbReference>
<gene>
    <name evidence="3" type="ORF">POCTA_138.1.T0440177</name>
</gene>
<name>A0A8S1UFX2_PAROT</name>
<proteinExistence type="predicted"/>
<accession>A0A8S1UFX2</accession>
<sequence>MPSLFVFVALILVLTNAQSSEKKLNNKEQSEDLIKSTNIFNSCIIVSYNYLIQEDTKIENELNKIMMSYEEIQDLEQKIAQQYVASKRIKLDAVKQCVNKQTVDGAQKILSELQNRRFDAKNYYHLMSGFELKKYFDRQVEYKFTKDDDILSDMIEEFLTKLKEAQGIEEYGFNDLYPQMKDNELKTKIFGVALESSWLSYMIFFSVAFVIILIMKFAYSTLQDSQQTNSKKQKKQKK</sequence>
<evidence type="ECO:0000313" key="4">
    <source>
        <dbReference type="Proteomes" id="UP000683925"/>
    </source>
</evidence>
<dbReference type="AlphaFoldDB" id="A0A8S1UFX2"/>
<evidence type="ECO:0008006" key="5">
    <source>
        <dbReference type="Google" id="ProtNLM"/>
    </source>
</evidence>
<keyword evidence="1" id="KW-0812">Transmembrane</keyword>
<feature type="signal peptide" evidence="2">
    <location>
        <begin position="1"/>
        <end position="17"/>
    </location>
</feature>
<evidence type="ECO:0000256" key="2">
    <source>
        <dbReference type="SAM" id="SignalP"/>
    </source>
</evidence>
<feature type="chain" id="PRO_5035758975" description="Transmembrane protein" evidence="2">
    <location>
        <begin position="18"/>
        <end position="238"/>
    </location>
</feature>